<sequence length="113" mass="13630">MDKFLRIIEKLEYHQRLILQMLPANANSFNRFILENDLTENEVKQLKEMCEEMNMKMEEEKADHFVFFSPLYYDFQHKLHTIKPSLKVEEVIQACLNQGLYMNLMSVLKRNLD</sequence>
<comment type="caution">
    <text evidence="2">The sequence shown here is derived from an EMBL/GenBank/DDBJ whole genome shotgun (WGS) entry which is preliminary data.</text>
</comment>
<name>A0A147KB60_9BACI</name>
<dbReference type="SUPFAM" id="SSF109915">
    <property type="entry name" value="Hypothetical protein YhaI"/>
    <property type="match status" value="1"/>
</dbReference>
<feature type="coiled-coil region" evidence="1">
    <location>
        <begin position="36"/>
        <end position="63"/>
    </location>
</feature>
<evidence type="ECO:0000256" key="1">
    <source>
        <dbReference type="SAM" id="Coils"/>
    </source>
</evidence>
<dbReference type="STRING" id="1150625.Q75_04105"/>
<dbReference type="EMBL" id="LDYG01000019">
    <property type="protein sequence ID" value="KUP07963.1"/>
    <property type="molecule type" value="Genomic_DNA"/>
</dbReference>
<dbReference type="PATRIC" id="fig|1150625.3.peg.857"/>
<dbReference type="InterPro" id="IPR035945">
    <property type="entry name" value="YhaI-like_sf"/>
</dbReference>
<dbReference type="Gene3D" id="1.10.3750.10">
    <property type="entry name" value="YhaI-like"/>
    <property type="match status" value="1"/>
</dbReference>
<accession>A0A147KB60</accession>
<dbReference type="AlphaFoldDB" id="A0A147KB60"/>
<keyword evidence="3" id="KW-1185">Reference proteome</keyword>
<dbReference type="Pfam" id="PF08963">
    <property type="entry name" value="DUF1878"/>
    <property type="match status" value="1"/>
</dbReference>
<evidence type="ECO:0000313" key="2">
    <source>
        <dbReference type="EMBL" id="KUP07963.1"/>
    </source>
</evidence>
<evidence type="ECO:0000313" key="3">
    <source>
        <dbReference type="Proteomes" id="UP000074108"/>
    </source>
</evidence>
<organism evidence="2 3">
    <name type="scientific">Bacillus coahuilensis p1.1.43</name>
    <dbReference type="NCBI Taxonomy" id="1150625"/>
    <lineage>
        <taxon>Bacteria</taxon>
        <taxon>Bacillati</taxon>
        <taxon>Bacillota</taxon>
        <taxon>Bacilli</taxon>
        <taxon>Bacillales</taxon>
        <taxon>Bacillaceae</taxon>
        <taxon>Bacillus</taxon>
    </lineage>
</organism>
<reference evidence="2 3" key="1">
    <citation type="journal article" date="2016" name="Front. Microbiol.">
        <title>Microevolution Analysis of Bacillus coahuilensis Unveils Differences in Phosphorus Acquisition Strategies and Their Regulation.</title>
        <authorList>
            <person name="Gomez-Lunar Z."/>
            <person name="Hernandez-Gonzalez I."/>
            <person name="Rodriguez-Torres M.D."/>
            <person name="Souza V."/>
            <person name="Olmedo-Alvarez G."/>
        </authorList>
    </citation>
    <scope>NUCLEOTIDE SEQUENCE [LARGE SCALE GENOMIC DNA]</scope>
    <source>
        <strain evidence="3">p1.1.43</strain>
    </source>
</reference>
<keyword evidence="1" id="KW-0175">Coiled coil</keyword>
<dbReference type="Proteomes" id="UP000074108">
    <property type="component" value="Unassembled WGS sequence"/>
</dbReference>
<protein>
    <recommendedName>
        <fullName evidence="4">DUF1878 domain-containing protein</fullName>
    </recommendedName>
</protein>
<evidence type="ECO:0008006" key="4">
    <source>
        <dbReference type="Google" id="ProtNLM"/>
    </source>
</evidence>
<dbReference type="InterPro" id="IPR015058">
    <property type="entry name" value="DUF1878"/>
</dbReference>
<proteinExistence type="predicted"/>
<gene>
    <name evidence="2" type="ORF">Q75_04105</name>
</gene>